<protein>
    <submittedName>
        <fullName evidence="2">Glycosyl transferase</fullName>
    </submittedName>
</protein>
<organism evidence="2 3">
    <name type="scientific">Burkholderia ubonensis</name>
    <dbReference type="NCBI Taxonomy" id="101571"/>
    <lineage>
        <taxon>Bacteria</taxon>
        <taxon>Pseudomonadati</taxon>
        <taxon>Pseudomonadota</taxon>
        <taxon>Betaproteobacteria</taxon>
        <taxon>Burkholderiales</taxon>
        <taxon>Burkholderiaceae</taxon>
        <taxon>Burkholderia</taxon>
        <taxon>Burkholderia cepacia complex</taxon>
    </lineage>
</organism>
<keyword evidence="2" id="KW-0808">Transferase</keyword>
<gene>
    <name evidence="2" type="ORF">WL73_28950</name>
</gene>
<dbReference type="GO" id="GO:0016757">
    <property type="term" value="F:glycosyltransferase activity"/>
    <property type="evidence" value="ECO:0007669"/>
    <property type="project" value="UniProtKB-ARBA"/>
</dbReference>
<dbReference type="PANTHER" id="PTHR12526:SF627">
    <property type="entry name" value="D-RHAMNOSYLTRANSFERASE WBPZ"/>
    <property type="match status" value="1"/>
</dbReference>
<dbReference type="Proteomes" id="UP000062998">
    <property type="component" value="Unassembled WGS sequence"/>
</dbReference>
<accession>A0A107EKM5</accession>
<feature type="domain" description="Glycosyltransferase subfamily 4-like N-terminal" evidence="1">
    <location>
        <begin position="13"/>
        <end position="175"/>
    </location>
</feature>
<dbReference type="PANTHER" id="PTHR12526">
    <property type="entry name" value="GLYCOSYLTRANSFERASE"/>
    <property type="match status" value="1"/>
</dbReference>
<proteinExistence type="predicted"/>
<name>A0A107EKM5_9BURK</name>
<dbReference type="Pfam" id="PF13692">
    <property type="entry name" value="Glyco_trans_1_4"/>
    <property type="match status" value="1"/>
</dbReference>
<dbReference type="EMBL" id="LPIX01000105">
    <property type="protein sequence ID" value="KWD92946.1"/>
    <property type="molecule type" value="Genomic_DNA"/>
</dbReference>
<sequence>MKIMLVVGSLGGGGAERVAATLVNAWADRGDDVTLVSTFSGRGDCFYEISSRVRVMYLADLVRSTSTGALNAWRRFIALRRLIRMTCADVVVSFLAHVNIAVIAASRGTGIPVIACEHTNPIAAPRGRFQRFMARRLYPRADVLAVLTAGIVDPLRKEIPALRNVAVLPNPVDADVLRFWKMPGAPGSRKRVLAAGRLHPIKQFDVLIDAFATLANEFPDWDLYIWGEGPTRDALARQIGTLKLGGRVFLPGMTRELWAEMAKADIYALTSRFEGLPMAMMEAMAIGLPCVAFDCPSGPRELTRDGRDGVLVDRRDVGGLAAAFRELFSSEHLRGELGRKAAVSVRERFSTAVILARWDRLYARVGAIRGRYESGSRHHLP</sequence>
<comment type="caution">
    <text evidence="2">The sequence shown here is derived from an EMBL/GenBank/DDBJ whole genome shotgun (WGS) entry which is preliminary data.</text>
</comment>
<dbReference type="Pfam" id="PF13439">
    <property type="entry name" value="Glyco_transf_4"/>
    <property type="match status" value="1"/>
</dbReference>
<dbReference type="CDD" id="cd03820">
    <property type="entry name" value="GT4_AmsD-like"/>
    <property type="match status" value="1"/>
</dbReference>
<dbReference type="RefSeq" id="WP_059969001.1">
    <property type="nucleotide sequence ID" value="NZ_JAXKSK010000004.1"/>
</dbReference>
<dbReference type="AlphaFoldDB" id="A0A107EKM5"/>
<dbReference type="InterPro" id="IPR028098">
    <property type="entry name" value="Glyco_trans_4-like_N"/>
</dbReference>
<evidence type="ECO:0000313" key="3">
    <source>
        <dbReference type="Proteomes" id="UP000062998"/>
    </source>
</evidence>
<dbReference type="Gene3D" id="3.40.50.2000">
    <property type="entry name" value="Glycogen Phosphorylase B"/>
    <property type="match status" value="2"/>
</dbReference>
<reference evidence="2 3" key="1">
    <citation type="submission" date="2015-11" db="EMBL/GenBank/DDBJ databases">
        <title>Expanding the genomic diversity of Burkholderia species for the development of highly accurate diagnostics.</title>
        <authorList>
            <person name="Sahl J."/>
            <person name="Keim P."/>
            <person name="Wagner D."/>
        </authorList>
    </citation>
    <scope>NUCLEOTIDE SEQUENCE [LARGE SCALE GENOMIC DNA]</scope>
    <source>
        <strain evidence="2 3">MSMB2167WGS</strain>
    </source>
</reference>
<evidence type="ECO:0000313" key="2">
    <source>
        <dbReference type="EMBL" id="KWD92946.1"/>
    </source>
</evidence>
<evidence type="ECO:0000259" key="1">
    <source>
        <dbReference type="Pfam" id="PF13439"/>
    </source>
</evidence>
<dbReference type="SUPFAM" id="SSF53756">
    <property type="entry name" value="UDP-Glycosyltransferase/glycogen phosphorylase"/>
    <property type="match status" value="1"/>
</dbReference>